<keyword evidence="1" id="KW-0472">Membrane</keyword>
<dbReference type="AlphaFoldDB" id="A0A7C0U661"/>
<dbReference type="InterPro" id="IPR018638">
    <property type="entry name" value="DUF2061_membrane"/>
</dbReference>
<keyword evidence="1" id="KW-1133">Transmembrane helix</keyword>
<feature type="domain" description="DUF2061" evidence="2">
    <location>
        <begin position="9"/>
        <end position="59"/>
    </location>
</feature>
<dbReference type="Pfam" id="PF09834">
    <property type="entry name" value="DUF2061"/>
    <property type="match status" value="1"/>
</dbReference>
<protein>
    <submittedName>
        <fullName evidence="3">DUF2061 domain-containing protein</fullName>
    </submittedName>
</protein>
<evidence type="ECO:0000259" key="2">
    <source>
        <dbReference type="Pfam" id="PF09834"/>
    </source>
</evidence>
<sequence length="98" mass="11355">MEDYRVRSIVKTISWRVLATLATMFIVFAFTGKVKLSVGIGLVEAVSKMVLYYLHERTWGKISWGKLKHPLADLVLKKELTPEDKELIQQRLKELGYM</sequence>
<feature type="transmembrane region" description="Helical" evidence="1">
    <location>
        <begin position="12"/>
        <end position="30"/>
    </location>
</feature>
<comment type="caution">
    <text evidence="3">The sequence shown here is derived from an EMBL/GenBank/DDBJ whole genome shotgun (WGS) entry which is preliminary data.</text>
</comment>
<dbReference type="Proteomes" id="UP000885690">
    <property type="component" value="Unassembled WGS sequence"/>
</dbReference>
<reference evidence="3" key="1">
    <citation type="journal article" date="2020" name="mSystems">
        <title>Genome- and Community-Level Interaction Insights into Carbon Utilization and Element Cycling Functions of Hydrothermarchaeota in Hydrothermal Sediment.</title>
        <authorList>
            <person name="Zhou Z."/>
            <person name="Liu Y."/>
            <person name="Xu W."/>
            <person name="Pan J."/>
            <person name="Luo Z.H."/>
            <person name="Li M."/>
        </authorList>
    </citation>
    <scope>NUCLEOTIDE SEQUENCE [LARGE SCALE GENOMIC DNA]</scope>
    <source>
        <strain evidence="3">HyVt-115</strain>
    </source>
</reference>
<evidence type="ECO:0000256" key="1">
    <source>
        <dbReference type="SAM" id="Phobius"/>
    </source>
</evidence>
<dbReference type="EMBL" id="DQWS01000112">
    <property type="protein sequence ID" value="HDD53004.1"/>
    <property type="molecule type" value="Genomic_DNA"/>
</dbReference>
<organism evidence="3">
    <name type="scientific">Thermosulfidibacter takaii</name>
    <dbReference type="NCBI Taxonomy" id="412593"/>
    <lineage>
        <taxon>Bacteria</taxon>
        <taxon>Pseudomonadati</taxon>
        <taxon>Thermosulfidibacterota</taxon>
        <taxon>Thermosulfidibacteria</taxon>
        <taxon>Thermosulfidibacterales</taxon>
        <taxon>Thermosulfidibacteraceae</taxon>
    </lineage>
</organism>
<gene>
    <name evidence="3" type="ORF">ENF32_02920</name>
</gene>
<name>A0A7C0U661_9BACT</name>
<accession>A0A7C0U661</accession>
<proteinExistence type="predicted"/>
<evidence type="ECO:0000313" key="3">
    <source>
        <dbReference type="EMBL" id="HDD53004.1"/>
    </source>
</evidence>
<keyword evidence="1" id="KW-0812">Transmembrane</keyword>